<comment type="caution">
    <text evidence="2">The sequence shown here is derived from an EMBL/GenBank/DDBJ whole genome shotgun (WGS) entry which is preliminary data.</text>
</comment>
<feature type="chain" id="PRO_5036677932" description="Clostripain" evidence="1">
    <location>
        <begin position="28"/>
        <end position="644"/>
    </location>
</feature>
<name>A0A926D4P7_9FIRM</name>
<evidence type="ECO:0000313" key="3">
    <source>
        <dbReference type="Proteomes" id="UP000623172"/>
    </source>
</evidence>
<dbReference type="PROSITE" id="PS51257">
    <property type="entry name" value="PROKAR_LIPOPROTEIN"/>
    <property type="match status" value="1"/>
</dbReference>
<dbReference type="RefSeq" id="WP_249314187.1">
    <property type="nucleotide sequence ID" value="NZ_JACRSR010000001.1"/>
</dbReference>
<dbReference type="EMBL" id="JACRSR010000001">
    <property type="protein sequence ID" value="MBC8530295.1"/>
    <property type="molecule type" value="Genomic_DNA"/>
</dbReference>
<feature type="signal peptide" evidence="1">
    <location>
        <begin position="1"/>
        <end position="27"/>
    </location>
</feature>
<evidence type="ECO:0008006" key="4">
    <source>
        <dbReference type="Google" id="ProtNLM"/>
    </source>
</evidence>
<reference evidence="2" key="1">
    <citation type="submission" date="2020-08" db="EMBL/GenBank/DDBJ databases">
        <title>Genome public.</title>
        <authorList>
            <person name="Liu C."/>
            <person name="Sun Q."/>
        </authorList>
    </citation>
    <scope>NUCLEOTIDE SEQUENCE</scope>
    <source>
        <strain evidence="2">NSJ-53</strain>
    </source>
</reference>
<dbReference type="PANTHER" id="PTHR37835">
    <property type="entry name" value="ALPHA-CLOSTRIPAIN"/>
    <property type="match status" value="1"/>
</dbReference>
<dbReference type="PANTHER" id="PTHR37835:SF1">
    <property type="entry name" value="ALPHA-CLOSTRIPAIN"/>
    <property type="match status" value="1"/>
</dbReference>
<dbReference type="Pfam" id="PF03415">
    <property type="entry name" value="Peptidase_C11"/>
    <property type="match status" value="1"/>
</dbReference>
<evidence type="ECO:0000256" key="1">
    <source>
        <dbReference type="SAM" id="SignalP"/>
    </source>
</evidence>
<dbReference type="AlphaFoldDB" id="A0A926D4P7"/>
<dbReference type="InterPro" id="IPR005077">
    <property type="entry name" value="Peptidase_C11"/>
</dbReference>
<protein>
    <recommendedName>
        <fullName evidence="4">Clostripain</fullName>
    </recommendedName>
</protein>
<proteinExistence type="predicted"/>
<accession>A0A926D4P7</accession>
<keyword evidence="1" id="KW-0732">Signal</keyword>
<dbReference type="Gene3D" id="3.40.50.11970">
    <property type="match status" value="1"/>
</dbReference>
<gene>
    <name evidence="2" type="ORF">H8696_00345</name>
</gene>
<evidence type="ECO:0000313" key="2">
    <source>
        <dbReference type="EMBL" id="MBC8530295.1"/>
    </source>
</evidence>
<dbReference type="Proteomes" id="UP000623172">
    <property type="component" value="Unassembled WGS sequence"/>
</dbReference>
<organism evidence="2 3">
    <name type="scientific">Gehongia tenuis</name>
    <dbReference type="NCBI Taxonomy" id="2763655"/>
    <lineage>
        <taxon>Bacteria</taxon>
        <taxon>Bacillati</taxon>
        <taxon>Bacillota</taxon>
        <taxon>Clostridia</taxon>
        <taxon>Christensenellales</taxon>
        <taxon>Christensenellaceae</taxon>
        <taxon>Gehongia</taxon>
    </lineage>
</organism>
<sequence length="644" mass="69079">MKRKMVLALVILVLFAAGCQPKTPASAAGTPPESGSWTVLIYLCGSDLESQGAKASQNLAELAAVDKPDGINVLVQAGGASDWHTEGFKSERSQRFLLEDHDWTLVDEGPLLNMGEADTLGDFLAYGTERYPAERTMALIWNHGGGSVAGAAFDELFDGDSLTLPELSQAFAASGTKFDLIGFDCCLMASLETAAALAPHGGYMAASEEYEPGGGWDYGAFLAYLGANPECTPVDLGKVICDSYYAKCLDAKSGAMATLSLIDLSSVPALTAAFDAMAKEMSASAVDISALQAFAQGARQAEHFGGNTEEEGFTNMVDLGDLARQTEAVLPDTAAGVTAALEQAVVYQITGESRQGSSGLSVFYPLASSTALCDAYAKAATSSHYLRYIQAVTGWSPSEELALPNEQPCVQAVDYAVASESYITPDGYYALHINSDLDAVEAVEFSLYYMDYRSGRYVLLGMDNDIDANWTSGLFLDNFRGVWPTLNGLYCAPTLISGDENTNLYSIPIKLNGKKTNLRAAYVWDENGENGHYEIYGAWDGLSSGGMSSREVTPLKDGDRVELLFSLTNWETGEDELYAMGAFTVQGDVVMEESELVDGDYLYQYRITDVFGRVTTSPAIIMECKEGEIFLYETADPPSGEPGN</sequence>
<keyword evidence="3" id="KW-1185">Reference proteome</keyword>